<dbReference type="SUPFAM" id="SSF52317">
    <property type="entry name" value="Class I glutamine amidotransferase-like"/>
    <property type="match status" value="1"/>
</dbReference>
<dbReference type="EMBL" id="FUZF01000028">
    <property type="protein sequence ID" value="SKC09761.1"/>
    <property type="molecule type" value="Genomic_DNA"/>
</dbReference>
<dbReference type="CDD" id="cd01741">
    <property type="entry name" value="GATase1_1"/>
    <property type="match status" value="1"/>
</dbReference>
<dbReference type="FunFam" id="3.40.50.880:FF:000033">
    <property type="entry name" value="Glutamine amidotransferase class-I"/>
    <property type="match status" value="1"/>
</dbReference>
<dbReference type="InterPro" id="IPR017926">
    <property type="entry name" value="GATASE"/>
</dbReference>
<dbReference type="InterPro" id="IPR044992">
    <property type="entry name" value="ChyE-like"/>
</dbReference>
<accession>A0A1T5GN08</accession>
<dbReference type="RefSeq" id="WP_079645840.1">
    <property type="nucleotide sequence ID" value="NZ_FUZF01000028.1"/>
</dbReference>
<proteinExistence type="predicted"/>
<organism evidence="2 3">
    <name type="scientific">Sphingobacterium nematocida</name>
    <dbReference type="NCBI Taxonomy" id="1513896"/>
    <lineage>
        <taxon>Bacteria</taxon>
        <taxon>Pseudomonadati</taxon>
        <taxon>Bacteroidota</taxon>
        <taxon>Sphingobacteriia</taxon>
        <taxon>Sphingobacteriales</taxon>
        <taxon>Sphingobacteriaceae</taxon>
        <taxon>Sphingobacterium</taxon>
    </lineage>
</organism>
<gene>
    <name evidence="2" type="ORF">SAMN05660841_04217</name>
</gene>
<sequence length="243" mass="27402">MHIHFIQHEIFEAPGAYLEWATQRGYNVTFSKIYEGHSLPDNVEDLDMLIVMGGPQSPDTTKEECPYFDGAAEIAFIQRFIAQGRAVVGVCLGAQLIGEALGARFDHSPEKEIGVFPITLTKVGLGDVKINHFGTSLAVGHWHNDMPGLTTESRVLAESEGCPRQIIAFGDLIYGFQCHMEFTPEVIALLIEEELDFLTNNNGYPYVQKPNEIRCYNYTEMNDKLFVFLDKLSEEYKKHSSYI</sequence>
<feature type="domain" description="Glutamine amidotransferase" evidence="1">
    <location>
        <begin position="24"/>
        <end position="185"/>
    </location>
</feature>
<dbReference type="Gene3D" id="3.40.50.880">
    <property type="match status" value="1"/>
</dbReference>
<dbReference type="PANTHER" id="PTHR42695">
    <property type="entry name" value="GLUTAMINE AMIDOTRANSFERASE YLR126C-RELATED"/>
    <property type="match status" value="1"/>
</dbReference>
<dbReference type="Proteomes" id="UP000190150">
    <property type="component" value="Unassembled WGS sequence"/>
</dbReference>
<dbReference type="OrthoDB" id="9807137at2"/>
<evidence type="ECO:0000259" key="1">
    <source>
        <dbReference type="Pfam" id="PF00117"/>
    </source>
</evidence>
<evidence type="ECO:0000313" key="3">
    <source>
        <dbReference type="Proteomes" id="UP000190150"/>
    </source>
</evidence>
<dbReference type="AlphaFoldDB" id="A0A1T5GN08"/>
<dbReference type="Pfam" id="PF00117">
    <property type="entry name" value="GATase"/>
    <property type="match status" value="1"/>
</dbReference>
<keyword evidence="3" id="KW-1185">Reference proteome</keyword>
<dbReference type="PANTHER" id="PTHR42695:SF5">
    <property type="entry name" value="GLUTAMINE AMIDOTRANSFERASE YLR126C-RELATED"/>
    <property type="match status" value="1"/>
</dbReference>
<dbReference type="GO" id="GO:0005829">
    <property type="term" value="C:cytosol"/>
    <property type="evidence" value="ECO:0007669"/>
    <property type="project" value="TreeGrafter"/>
</dbReference>
<dbReference type="STRING" id="1513896.SAMN05660841_04217"/>
<dbReference type="InterPro" id="IPR029062">
    <property type="entry name" value="Class_I_gatase-like"/>
</dbReference>
<dbReference type="PROSITE" id="PS51273">
    <property type="entry name" value="GATASE_TYPE_1"/>
    <property type="match status" value="1"/>
</dbReference>
<dbReference type="NCBIfam" id="NF006098">
    <property type="entry name" value="PRK08250.1"/>
    <property type="match status" value="1"/>
</dbReference>
<name>A0A1T5GN08_9SPHI</name>
<evidence type="ECO:0000313" key="2">
    <source>
        <dbReference type="EMBL" id="SKC09761.1"/>
    </source>
</evidence>
<protein>
    <submittedName>
        <fullName evidence="2">GMP synthase (Glutamine-hydrolysing)</fullName>
    </submittedName>
</protein>
<reference evidence="3" key="1">
    <citation type="submission" date="2017-02" db="EMBL/GenBank/DDBJ databases">
        <authorList>
            <person name="Varghese N."/>
            <person name="Submissions S."/>
        </authorList>
    </citation>
    <scope>NUCLEOTIDE SEQUENCE [LARGE SCALE GENOMIC DNA]</scope>
    <source>
        <strain evidence="3">DSM 24091</strain>
    </source>
</reference>